<evidence type="ECO:0000259" key="1">
    <source>
        <dbReference type="Pfam" id="PF00149"/>
    </source>
</evidence>
<organism evidence="2">
    <name type="scientific">marine sediment metagenome</name>
    <dbReference type="NCBI Taxonomy" id="412755"/>
    <lineage>
        <taxon>unclassified sequences</taxon>
        <taxon>metagenomes</taxon>
        <taxon>ecological metagenomes</taxon>
    </lineage>
</organism>
<dbReference type="SUPFAM" id="SSF56300">
    <property type="entry name" value="Metallo-dependent phosphatases"/>
    <property type="match status" value="1"/>
</dbReference>
<proteinExistence type="predicted"/>
<dbReference type="InterPro" id="IPR004843">
    <property type="entry name" value="Calcineurin-like_PHP"/>
</dbReference>
<dbReference type="InterPro" id="IPR029052">
    <property type="entry name" value="Metallo-depent_PP-like"/>
</dbReference>
<dbReference type="EMBL" id="LAZR01048502">
    <property type="protein sequence ID" value="KKK91776.1"/>
    <property type="molecule type" value="Genomic_DNA"/>
</dbReference>
<dbReference type="Pfam" id="PF00149">
    <property type="entry name" value="Metallophos"/>
    <property type="match status" value="1"/>
</dbReference>
<dbReference type="AlphaFoldDB" id="A0A0F9C516"/>
<feature type="domain" description="Calcineurin-like phosphoesterase" evidence="1">
    <location>
        <begin position="2"/>
        <end position="193"/>
    </location>
</feature>
<evidence type="ECO:0000313" key="2">
    <source>
        <dbReference type="EMBL" id="KKK91776.1"/>
    </source>
</evidence>
<protein>
    <recommendedName>
        <fullName evidence="1">Calcineurin-like phosphoesterase domain-containing protein</fullName>
    </recommendedName>
</protein>
<comment type="caution">
    <text evidence="2">The sequence shown here is derived from an EMBL/GenBank/DDBJ whole genome shotgun (WGS) entry which is preliminary data.</text>
</comment>
<dbReference type="PANTHER" id="PTHR30337">
    <property type="entry name" value="COMPONENT OF ATP-DEPENDENT DSDNA EXONUCLEASE"/>
    <property type="match status" value="1"/>
</dbReference>
<sequence>MIYFINDPHIADRPPLGRVEGYADQILAKLEECRELARADSASLTVFTGDVFHIKRPSFVSHALMQRMIDLLREWPGRKFTVLGNHDLSEAGLASVPKQPIGVLLRAGVLELLPEDGIVVEVSGCKVYLEAAHYSDTDDPEYFALHNRPKCDVAIKVTHGMLVPPGRDPPFDHIKAEDIPAGADYLFNGHIHDDYGAREINGCTHVNFGSLGRVARTDENRKREVAIAVYDPVKNVVTRRALKSALPSADIFITVEAENVEDSDDLKAYARELAHALQQGTGASIEDLLAGASDGVAKDVKVEVTRYLTEAGL</sequence>
<accession>A0A0F9C516</accession>
<name>A0A0F9C516_9ZZZZ</name>
<dbReference type="Gene3D" id="3.60.21.10">
    <property type="match status" value="1"/>
</dbReference>
<dbReference type="PANTHER" id="PTHR30337:SF0">
    <property type="entry name" value="NUCLEASE SBCCD SUBUNIT D"/>
    <property type="match status" value="1"/>
</dbReference>
<gene>
    <name evidence="2" type="ORF">LCGC14_2709560</name>
</gene>
<reference evidence="2" key="1">
    <citation type="journal article" date="2015" name="Nature">
        <title>Complex archaea that bridge the gap between prokaryotes and eukaryotes.</title>
        <authorList>
            <person name="Spang A."/>
            <person name="Saw J.H."/>
            <person name="Jorgensen S.L."/>
            <person name="Zaremba-Niedzwiedzka K."/>
            <person name="Martijn J."/>
            <person name="Lind A.E."/>
            <person name="van Eijk R."/>
            <person name="Schleper C."/>
            <person name="Guy L."/>
            <person name="Ettema T.J."/>
        </authorList>
    </citation>
    <scope>NUCLEOTIDE SEQUENCE</scope>
</reference>
<dbReference type="GO" id="GO:0016787">
    <property type="term" value="F:hydrolase activity"/>
    <property type="evidence" value="ECO:0007669"/>
    <property type="project" value="InterPro"/>
</dbReference>
<dbReference type="InterPro" id="IPR050535">
    <property type="entry name" value="DNA_Repair-Maintenance_Comp"/>
</dbReference>